<organism evidence="1 2">
    <name type="scientific">Aspergillus pseudoustus</name>
    <dbReference type="NCBI Taxonomy" id="1810923"/>
    <lineage>
        <taxon>Eukaryota</taxon>
        <taxon>Fungi</taxon>
        <taxon>Dikarya</taxon>
        <taxon>Ascomycota</taxon>
        <taxon>Pezizomycotina</taxon>
        <taxon>Eurotiomycetes</taxon>
        <taxon>Eurotiomycetidae</taxon>
        <taxon>Eurotiales</taxon>
        <taxon>Aspergillaceae</taxon>
        <taxon>Aspergillus</taxon>
        <taxon>Aspergillus subgen. Nidulantes</taxon>
    </lineage>
</organism>
<evidence type="ECO:0000313" key="2">
    <source>
        <dbReference type="Proteomes" id="UP001610446"/>
    </source>
</evidence>
<protein>
    <recommendedName>
        <fullName evidence="3">NADH:flavin oxidoreductase/NADH oxidase N-terminal domain-containing protein</fullName>
    </recommendedName>
</protein>
<dbReference type="EMBL" id="JBFXLU010000242">
    <property type="protein sequence ID" value="KAL2833529.1"/>
    <property type="molecule type" value="Genomic_DNA"/>
</dbReference>
<proteinExistence type="predicted"/>
<dbReference type="Proteomes" id="UP001610446">
    <property type="component" value="Unassembled WGS sequence"/>
</dbReference>
<dbReference type="Gene3D" id="3.20.20.70">
    <property type="entry name" value="Aldolase class I"/>
    <property type="match status" value="1"/>
</dbReference>
<sequence length="91" mass="9903">MPNLFDPLTFEDLTLRNRICMENEGMHGLPVSAPSPIPATGGRYRTLPGEPGHSANITEIEDPKVIVEQYRHSVSPAKDAGFDGVELLCQG</sequence>
<name>A0ABR4J0G0_9EURO</name>
<evidence type="ECO:0000313" key="1">
    <source>
        <dbReference type="EMBL" id="KAL2833529.1"/>
    </source>
</evidence>
<comment type="caution">
    <text evidence="1">The sequence shown here is derived from an EMBL/GenBank/DDBJ whole genome shotgun (WGS) entry which is preliminary data.</text>
</comment>
<gene>
    <name evidence="1" type="ORF">BJY01DRAFT_253493</name>
</gene>
<dbReference type="InterPro" id="IPR013785">
    <property type="entry name" value="Aldolase_TIM"/>
</dbReference>
<keyword evidence="2" id="KW-1185">Reference proteome</keyword>
<dbReference type="SUPFAM" id="SSF51395">
    <property type="entry name" value="FMN-linked oxidoreductases"/>
    <property type="match status" value="1"/>
</dbReference>
<evidence type="ECO:0008006" key="3">
    <source>
        <dbReference type="Google" id="ProtNLM"/>
    </source>
</evidence>
<reference evidence="1 2" key="1">
    <citation type="submission" date="2024-07" db="EMBL/GenBank/DDBJ databases">
        <title>Section-level genome sequencing and comparative genomics of Aspergillus sections Usti and Cavernicolus.</title>
        <authorList>
            <consortium name="Lawrence Berkeley National Laboratory"/>
            <person name="Nybo J.L."/>
            <person name="Vesth T.C."/>
            <person name="Theobald S."/>
            <person name="Frisvad J.C."/>
            <person name="Larsen T.O."/>
            <person name="Kjaerboelling I."/>
            <person name="Rothschild-Mancinelli K."/>
            <person name="Lyhne E.K."/>
            <person name="Kogle M.E."/>
            <person name="Barry K."/>
            <person name="Clum A."/>
            <person name="Na H."/>
            <person name="Ledsgaard L."/>
            <person name="Lin J."/>
            <person name="Lipzen A."/>
            <person name="Kuo A."/>
            <person name="Riley R."/>
            <person name="Mondo S."/>
            <person name="Labutti K."/>
            <person name="Haridas S."/>
            <person name="Pangalinan J."/>
            <person name="Salamov A.A."/>
            <person name="Simmons B.A."/>
            <person name="Magnuson J.K."/>
            <person name="Chen J."/>
            <person name="Drula E."/>
            <person name="Henrissat B."/>
            <person name="Wiebenga A."/>
            <person name="Lubbers R.J."/>
            <person name="Gomes A.C."/>
            <person name="Makela M.R."/>
            <person name="Stajich J."/>
            <person name="Grigoriev I.V."/>
            <person name="Mortensen U.H."/>
            <person name="De Vries R.P."/>
            <person name="Baker S.E."/>
            <person name="Andersen M.R."/>
        </authorList>
    </citation>
    <scope>NUCLEOTIDE SEQUENCE [LARGE SCALE GENOMIC DNA]</scope>
    <source>
        <strain evidence="1 2">CBS 123904</strain>
    </source>
</reference>
<accession>A0ABR4J0G0</accession>